<dbReference type="GeneID" id="39988030"/>
<dbReference type="RefSeq" id="XP_028880569.1">
    <property type="nucleotide sequence ID" value="XM_029028250.1"/>
</dbReference>
<dbReference type="Proteomes" id="UP000192257">
    <property type="component" value="Unassembled WGS sequence"/>
</dbReference>
<evidence type="ECO:0000313" key="1">
    <source>
        <dbReference type="EMBL" id="ORC86503.1"/>
    </source>
</evidence>
<gene>
    <name evidence="1" type="ORF">TM35_000282190</name>
</gene>
<proteinExistence type="predicted"/>
<dbReference type="OrthoDB" id="261359at2759"/>
<dbReference type="EMBL" id="NBCO01000028">
    <property type="protein sequence ID" value="ORC86503.1"/>
    <property type="molecule type" value="Genomic_DNA"/>
</dbReference>
<sequence length="180" mass="19951">MLLGASPANFTREDHEPVTCTLCPVMETFELPGGRFAREVKVLLSALLGVDEESIELYVKEAQGFIAVSDESCGIRDYYILLRLRGGKGGFRKQLEKKGRSYARARRLREANQSGPRPKRVKETVKVVEKSVGDNKTQTGEGESMKSDTAQVFTSIDTKTRNAVLLGVKKVLEKLTPVEC</sequence>
<keyword evidence="2" id="KW-1185">Reference proteome</keyword>
<organism evidence="1 2">
    <name type="scientific">Trypanosoma theileri</name>
    <dbReference type="NCBI Taxonomy" id="67003"/>
    <lineage>
        <taxon>Eukaryota</taxon>
        <taxon>Discoba</taxon>
        <taxon>Euglenozoa</taxon>
        <taxon>Kinetoplastea</taxon>
        <taxon>Metakinetoplastina</taxon>
        <taxon>Trypanosomatida</taxon>
        <taxon>Trypanosomatidae</taxon>
        <taxon>Trypanosoma</taxon>
    </lineage>
</organism>
<protein>
    <submittedName>
        <fullName evidence="1">Uncharacterized protein</fullName>
    </submittedName>
</protein>
<comment type="caution">
    <text evidence="1">The sequence shown here is derived from an EMBL/GenBank/DDBJ whole genome shotgun (WGS) entry which is preliminary data.</text>
</comment>
<accession>A0A1X0NPU4</accession>
<dbReference type="AlphaFoldDB" id="A0A1X0NPU4"/>
<reference evidence="1 2" key="1">
    <citation type="submission" date="2017-03" db="EMBL/GenBank/DDBJ databases">
        <title>An alternative strategy for trypanosome survival in the mammalian bloodstream revealed through genome and transcriptome analysis of the ubiquitous bovine parasite Trypanosoma (Megatrypanum) theileri.</title>
        <authorList>
            <person name="Kelly S."/>
            <person name="Ivens A."/>
            <person name="Mott A."/>
            <person name="O'Neill E."/>
            <person name="Emms D."/>
            <person name="Macleod O."/>
            <person name="Voorheis P."/>
            <person name="Matthews J."/>
            <person name="Matthews K."/>
            <person name="Carrington M."/>
        </authorList>
    </citation>
    <scope>NUCLEOTIDE SEQUENCE [LARGE SCALE GENOMIC DNA]</scope>
    <source>
        <strain evidence="1">Edinburgh</strain>
    </source>
</reference>
<name>A0A1X0NPU4_9TRYP</name>
<dbReference type="VEuPathDB" id="TriTrypDB:TM35_000282190"/>
<evidence type="ECO:0000313" key="2">
    <source>
        <dbReference type="Proteomes" id="UP000192257"/>
    </source>
</evidence>